<gene>
    <name evidence="1" type="ORF">DKV27_02990</name>
</gene>
<protein>
    <submittedName>
        <fullName evidence="1">Uncharacterized protein</fullName>
    </submittedName>
</protein>
<name>A0A5V8A908_SALET</name>
<reference evidence="1" key="1">
    <citation type="submission" date="2018-05" db="EMBL/GenBank/DDBJ databases">
        <authorList>
            <person name="Ashton P.M."/>
            <person name="Dallman T."/>
            <person name="Nair S."/>
            <person name="De Pinna E."/>
            <person name="Peters T."/>
            <person name="Grant K."/>
        </authorList>
    </citation>
    <scope>NUCLEOTIDE SEQUENCE</scope>
    <source>
        <strain evidence="1">176244</strain>
    </source>
</reference>
<organism evidence="1">
    <name type="scientific">Salmonella enterica subsp. enterica serovar Tennessee</name>
    <dbReference type="NCBI Taxonomy" id="143221"/>
    <lineage>
        <taxon>Bacteria</taxon>
        <taxon>Pseudomonadati</taxon>
        <taxon>Pseudomonadota</taxon>
        <taxon>Gammaproteobacteria</taxon>
        <taxon>Enterobacterales</taxon>
        <taxon>Enterobacteriaceae</taxon>
        <taxon>Salmonella</taxon>
    </lineage>
</organism>
<dbReference type="AlphaFoldDB" id="A0A5V8A908"/>
<comment type="caution">
    <text evidence="1">The sequence shown here is derived from an EMBL/GenBank/DDBJ whole genome shotgun (WGS) entry which is preliminary data.</text>
</comment>
<proteinExistence type="predicted"/>
<sequence length="72" mass="8526">MVRLFLYFFLQNNDIVFSLLLSAIASKRQGGYEQYHPQAGPQALYRYQDEEKRYAWQKANKRDCFGVDRSGK</sequence>
<dbReference type="EMBL" id="AAHCZA010000003">
    <property type="protein sequence ID" value="EBU7230785.1"/>
    <property type="molecule type" value="Genomic_DNA"/>
</dbReference>
<accession>A0A5V8A908</accession>
<evidence type="ECO:0000313" key="1">
    <source>
        <dbReference type="EMBL" id="EBU7230785.1"/>
    </source>
</evidence>